<keyword evidence="7 12" id="KW-0472">Membrane</keyword>
<dbReference type="GO" id="GO:0016477">
    <property type="term" value="P:cell migration"/>
    <property type="evidence" value="ECO:0007669"/>
    <property type="project" value="TreeGrafter"/>
</dbReference>
<proteinExistence type="inferred from homology"/>
<organism evidence="14 15">
    <name type="scientific">Danionella cerebrum</name>
    <dbReference type="NCBI Taxonomy" id="2873325"/>
    <lineage>
        <taxon>Eukaryota</taxon>
        <taxon>Metazoa</taxon>
        <taxon>Chordata</taxon>
        <taxon>Craniata</taxon>
        <taxon>Vertebrata</taxon>
        <taxon>Euteleostomi</taxon>
        <taxon>Actinopterygii</taxon>
        <taxon>Neopterygii</taxon>
        <taxon>Teleostei</taxon>
        <taxon>Ostariophysi</taxon>
        <taxon>Cypriniformes</taxon>
        <taxon>Danionidae</taxon>
        <taxon>Danioninae</taxon>
        <taxon>Danionella</taxon>
    </lineage>
</organism>
<sequence length="425" mass="47255">MVFPLSHISTYSKPSPLCWTDPLWAGAISHSLVGNGIYTSNNETRLTLGNKSCQKSLESVFLQAQDQTLLSLQQCCGGAAQAPLEEFFTDVALFTLGSEINLENSSRRFLYALFPWVYLHLIEPSFISPSYSECLRSASPNLAPFGSAPLRLASQISRATLPSRVFLQALHLGIEVINTTENLQVTRECKRALLRMNYCPLCQAQGARKPCMGYCLNVMRGCLASLAEVDSHWREFVGALEGLSNKMELEQGLIGAQEVVREALSHAQKSASRISSQVQRVCGHLSRGPDQVSSVQHKEKTGPHTHFIPLRASSRNTDESLSSRRKEFLSSLRVYRTFYGALADQLCVAELASADGSRCWSGSLQGHRGERRLRSVSDQECVKYEFDTDTAAEGKQQHIECKMSRLKSDEMVQNIPNLNQKLNLF</sequence>
<evidence type="ECO:0000256" key="3">
    <source>
        <dbReference type="ARBA" id="ARBA00022475"/>
    </source>
</evidence>
<evidence type="ECO:0000313" key="14">
    <source>
        <dbReference type="EMBL" id="TRY95527.1"/>
    </source>
</evidence>
<evidence type="ECO:0000256" key="6">
    <source>
        <dbReference type="ARBA" id="ARBA00022974"/>
    </source>
</evidence>
<dbReference type="GO" id="GO:0098552">
    <property type="term" value="C:side of membrane"/>
    <property type="evidence" value="ECO:0007669"/>
    <property type="project" value="UniProtKB-KW"/>
</dbReference>
<comment type="similarity">
    <text evidence="2 11">Belongs to the glypican family.</text>
</comment>
<reference evidence="14 15" key="1">
    <citation type="journal article" date="2019" name="Sci. Data">
        <title>Hybrid genome assembly and annotation of Danionella translucida.</title>
        <authorList>
            <person name="Kadobianskyi M."/>
            <person name="Schulze L."/>
            <person name="Schuelke M."/>
            <person name="Judkewitz B."/>
        </authorList>
    </citation>
    <scope>NUCLEOTIDE SEQUENCE [LARGE SCALE GENOMIC DNA]</scope>
    <source>
        <strain evidence="14 15">Bolton</strain>
    </source>
</reference>
<feature type="region of interest" description="Disordered" evidence="13">
    <location>
        <begin position="286"/>
        <end position="309"/>
    </location>
</feature>
<keyword evidence="6 12" id="KW-0654">Proteoglycan</keyword>
<keyword evidence="10 12" id="KW-0449">Lipoprotein</keyword>
<dbReference type="GO" id="GO:1905475">
    <property type="term" value="P:regulation of protein localization to membrane"/>
    <property type="evidence" value="ECO:0007669"/>
    <property type="project" value="TreeGrafter"/>
</dbReference>
<evidence type="ECO:0000256" key="13">
    <source>
        <dbReference type="SAM" id="MobiDB-lite"/>
    </source>
</evidence>
<gene>
    <name evidence="14" type="ORF">DNTS_012498</name>
</gene>
<keyword evidence="5" id="KW-0732">Signal</keyword>
<dbReference type="GO" id="GO:0090263">
    <property type="term" value="P:positive regulation of canonical Wnt signaling pathway"/>
    <property type="evidence" value="ECO:0007669"/>
    <property type="project" value="TreeGrafter"/>
</dbReference>
<evidence type="ECO:0000256" key="10">
    <source>
        <dbReference type="ARBA" id="ARBA00023288"/>
    </source>
</evidence>
<dbReference type="GO" id="GO:0005576">
    <property type="term" value="C:extracellular region"/>
    <property type="evidence" value="ECO:0007669"/>
    <property type="project" value="TreeGrafter"/>
</dbReference>
<dbReference type="STRING" id="623744.A0A553QZY7"/>
<dbReference type="PANTHER" id="PTHR10822">
    <property type="entry name" value="GLYPICAN"/>
    <property type="match status" value="1"/>
</dbReference>
<accession>A0A553QZY7</accession>
<evidence type="ECO:0000313" key="15">
    <source>
        <dbReference type="Proteomes" id="UP000316079"/>
    </source>
</evidence>
<dbReference type="OrthoDB" id="6380619at2759"/>
<name>A0A553QZY7_9TELE</name>
<keyword evidence="3" id="KW-1003">Cell membrane</keyword>
<evidence type="ECO:0000256" key="11">
    <source>
        <dbReference type="RuleBase" id="RU003518"/>
    </source>
</evidence>
<keyword evidence="8" id="KW-0325">Glycoprotein</keyword>
<dbReference type="Pfam" id="PF01153">
    <property type="entry name" value="Glypican"/>
    <property type="match status" value="1"/>
</dbReference>
<comment type="caution">
    <text evidence="14">The sequence shown here is derived from an EMBL/GenBank/DDBJ whole genome shotgun (WGS) entry which is preliminary data.</text>
</comment>
<evidence type="ECO:0000256" key="5">
    <source>
        <dbReference type="ARBA" id="ARBA00022729"/>
    </source>
</evidence>
<evidence type="ECO:0000256" key="7">
    <source>
        <dbReference type="ARBA" id="ARBA00023136"/>
    </source>
</evidence>
<dbReference type="GO" id="GO:0005886">
    <property type="term" value="C:plasma membrane"/>
    <property type="evidence" value="ECO:0007669"/>
    <property type="project" value="UniProtKB-SubCell"/>
</dbReference>
<comment type="subcellular location">
    <subcellularLocation>
        <location evidence="1 12">Cell membrane</location>
        <topology evidence="1 12">Lipid-anchor</topology>
        <topology evidence="1 12">GPI-anchor</topology>
    </subcellularLocation>
</comment>
<evidence type="ECO:0000256" key="9">
    <source>
        <dbReference type="ARBA" id="ARBA00023207"/>
    </source>
</evidence>
<evidence type="ECO:0000256" key="8">
    <source>
        <dbReference type="ARBA" id="ARBA00023180"/>
    </source>
</evidence>
<dbReference type="InterPro" id="IPR001863">
    <property type="entry name" value="Glypican"/>
</dbReference>
<evidence type="ECO:0000256" key="4">
    <source>
        <dbReference type="ARBA" id="ARBA00022622"/>
    </source>
</evidence>
<keyword evidence="15" id="KW-1185">Reference proteome</keyword>
<comment type="function">
    <text evidence="12">Cell surface proteoglycan.</text>
</comment>
<dbReference type="EMBL" id="SRMA01025359">
    <property type="protein sequence ID" value="TRY95527.1"/>
    <property type="molecule type" value="Genomic_DNA"/>
</dbReference>
<keyword evidence="9 12" id="KW-0357">Heparan sulfate</keyword>
<dbReference type="Proteomes" id="UP000316079">
    <property type="component" value="Unassembled WGS sequence"/>
</dbReference>
<evidence type="ECO:0000256" key="2">
    <source>
        <dbReference type="ARBA" id="ARBA00010260"/>
    </source>
</evidence>
<dbReference type="GO" id="GO:0009986">
    <property type="term" value="C:cell surface"/>
    <property type="evidence" value="ECO:0007669"/>
    <property type="project" value="TreeGrafter"/>
</dbReference>
<protein>
    <submittedName>
        <fullName evidence="14">Uncharacterized protein</fullName>
    </submittedName>
</protein>
<evidence type="ECO:0000256" key="1">
    <source>
        <dbReference type="ARBA" id="ARBA00004609"/>
    </source>
</evidence>
<dbReference type="PANTHER" id="PTHR10822:SF12">
    <property type="entry name" value="GLYPICAN-5"/>
    <property type="match status" value="1"/>
</dbReference>
<keyword evidence="4 12" id="KW-0336">GPI-anchor</keyword>
<evidence type="ECO:0000256" key="12">
    <source>
        <dbReference type="RuleBase" id="RU003519"/>
    </source>
</evidence>
<dbReference type="AlphaFoldDB" id="A0A553QZY7"/>